<gene>
    <name evidence="3" type="ORF">JCGZ_20148</name>
</gene>
<feature type="transmembrane region" description="Helical" evidence="2">
    <location>
        <begin position="142"/>
        <end position="160"/>
    </location>
</feature>
<feature type="compositionally biased region" description="Basic and acidic residues" evidence="1">
    <location>
        <begin position="1"/>
        <end position="14"/>
    </location>
</feature>
<name>A0A067JXG4_JATCU</name>
<protein>
    <submittedName>
        <fullName evidence="3">Uncharacterized protein</fullName>
    </submittedName>
</protein>
<proteinExistence type="predicted"/>
<accession>A0A067JXG4</accession>
<dbReference type="PANTHER" id="PTHR35475">
    <property type="entry name" value="WD REPEAT PROTEIN"/>
    <property type="match status" value="1"/>
</dbReference>
<evidence type="ECO:0000256" key="2">
    <source>
        <dbReference type="SAM" id="Phobius"/>
    </source>
</evidence>
<keyword evidence="2" id="KW-1133">Transmembrane helix</keyword>
<keyword evidence="4" id="KW-1185">Reference proteome</keyword>
<sequence length="205" mass="23353">METINEIREIEEKNPNPNKFSNNSSNPNQNQSPNPEPDPKTNPKSRTVRTKVSEVEIHLYRQGKGPIEVFKSSLGGWDQDQLEIRDILEKYGFKSVYAFNPNSGRAAPIRFNPRNGRSLLGYRDGSVICIDGEPKDSLVKPVTKILFSVAVITLLITMVVKEPPEWIKKSNFFGGSYSPWILACAVIVFTRMRKRTKDYLKNHGW</sequence>
<dbReference type="AlphaFoldDB" id="A0A067JXG4"/>
<keyword evidence="2" id="KW-0812">Transmembrane</keyword>
<keyword evidence="2" id="KW-0472">Membrane</keyword>
<dbReference type="Proteomes" id="UP000027138">
    <property type="component" value="Unassembled WGS sequence"/>
</dbReference>
<reference evidence="3 4" key="1">
    <citation type="journal article" date="2014" name="PLoS ONE">
        <title>Global Analysis of Gene Expression Profiles in Physic Nut (Jatropha curcas L.) Seedlings Exposed to Salt Stress.</title>
        <authorList>
            <person name="Zhang L."/>
            <person name="Zhang C."/>
            <person name="Wu P."/>
            <person name="Chen Y."/>
            <person name="Li M."/>
            <person name="Jiang H."/>
            <person name="Wu G."/>
        </authorList>
    </citation>
    <scope>NUCLEOTIDE SEQUENCE [LARGE SCALE GENOMIC DNA]</scope>
    <source>
        <strain evidence="4">cv. GZQX0401</strain>
        <tissue evidence="3">Young leaves</tissue>
    </source>
</reference>
<organism evidence="3 4">
    <name type="scientific">Jatropha curcas</name>
    <name type="common">Barbados nut</name>
    <dbReference type="NCBI Taxonomy" id="180498"/>
    <lineage>
        <taxon>Eukaryota</taxon>
        <taxon>Viridiplantae</taxon>
        <taxon>Streptophyta</taxon>
        <taxon>Embryophyta</taxon>
        <taxon>Tracheophyta</taxon>
        <taxon>Spermatophyta</taxon>
        <taxon>Magnoliopsida</taxon>
        <taxon>eudicotyledons</taxon>
        <taxon>Gunneridae</taxon>
        <taxon>Pentapetalae</taxon>
        <taxon>rosids</taxon>
        <taxon>fabids</taxon>
        <taxon>Malpighiales</taxon>
        <taxon>Euphorbiaceae</taxon>
        <taxon>Crotonoideae</taxon>
        <taxon>Jatropheae</taxon>
        <taxon>Jatropha</taxon>
    </lineage>
</organism>
<dbReference type="PANTHER" id="PTHR35475:SF1">
    <property type="entry name" value="WD REPEAT PROTEIN"/>
    <property type="match status" value="1"/>
</dbReference>
<dbReference type="KEGG" id="jcu:105643880"/>
<evidence type="ECO:0000313" key="4">
    <source>
        <dbReference type="Proteomes" id="UP000027138"/>
    </source>
</evidence>
<feature type="compositionally biased region" description="Low complexity" evidence="1">
    <location>
        <begin position="15"/>
        <end position="33"/>
    </location>
</feature>
<evidence type="ECO:0000256" key="1">
    <source>
        <dbReference type="SAM" id="MobiDB-lite"/>
    </source>
</evidence>
<dbReference type="OrthoDB" id="658712at2759"/>
<dbReference type="EMBL" id="KK914829">
    <property type="protein sequence ID" value="KDP27508.1"/>
    <property type="molecule type" value="Genomic_DNA"/>
</dbReference>
<evidence type="ECO:0000313" key="3">
    <source>
        <dbReference type="EMBL" id="KDP27508.1"/>
    </source>
</evidence>
<dbReference type="STRING" id="180498.A0A067JXG4"/>
<feature type="transmembrane region" description="Helical" evidence="2">
    <location>
        <begin position="172"/>
        <end position="190"/>
    </location>
</feature>
<feature type="region of interest" description="Disordered" evidence="1">
    <location>
        <begin position="1"/>
        <end position="51"/>
    </location>
</feature>